<gene>
    <name evidence="2" type="ORF">BV898_07859</name>
</gene>
<dbReference type="EMBL" id="MTYJ01000053">
    <property type="protein sequence ID" value="OQV18088.1"/>
    <property type="molecule type" value="Genomic_DNA"/>
</dbReference>
<sequence>MASMRISSSSDGVHRQQQQHYPGSSSPTQDRRMPSVPSVATVPVFRTETPPLRQPPFPLTVKTESSVPYCLPNAAAYDRSLGGAYNSSYGRGPASCAVTSTSSSEVQQVPTGVHSADLFDDNSFGEFGEFR</sequence>
<evidence type="ECO:0000256" key="1">
    <source>
        <dbReference type="SAM" id="MobiDB-lite"/>
    </source>
</evidence>
<name>A0A1W0WSA4_HYPEX</name>
<feature type="compositionally biased region" description="Polar residues" evidence="1">
    <location>
        <begin position="1"/>
        <end position="28"/>
    </location>
</feature>
<protein>
    <submittedName>
        <fullName evidence="2">Uncharacterized protein</fullName>
    </submittedName>
</protein>
<proteinExistence type="predicted"/>
<keyword evidence="3" id="KW-1185">Reference proteome</keyword>
<evidence type="ECO:0000313" key="2">
    <source>
        <dbReference type="EMBL" id="OQV18088.1"/>
    </source>
</evidence>
<organism evidence="2 3">
    <name type="scientific">Hypsibius exemplaris</name>
    <name type="common">Freshwater tardigrade</name>
    <dbReference type="NCBI Taxonomy" id="2072580"/>
    <lineage>
        <taxon>Eukaryota</taxon>
        <taxon>Metazoa</taxon>
        <taxon>Ecdysozoa</taxon>
        <taxon>Tardigrada</taxon>
        <taxon>Eutardigrada</taxon>
        <taxon>Parachela</taxon>
        <taxon>Hypsibioidea</taxon>
        <taxon>Hypsibiidae</taxon>
        <taxon>Hypsibius</taxon>
    </lineage>
</organism>
<evidence type="ECO:0000313" key="3">
    <source>
        <dbReference type="Proteomes" id="UP000192578"/>
    </source>
</evidence>
<accession>A0A1W0WSA4</accession>
<dbReference type="AlphaFoldDB" id="A0A1W0WSA4"/>
<feature type="region of interest" description="Disordered" evidence="1">
    <location>
        <begin position="1"/>
        <end position="59"/>
    </location>
</feature>
<dbReference type="Proteomes" id="UP000192578">
    <property type="component" value="Unassembled WGS sequence"/>
</dbReference>
<reference evidence="3" key="1">
    <citation type="submission" date="2017-01" db="EMBL/GenBank/DDBJ databases">
        <title>Comparative genomics of anhydrobiosis in the tardigrade Hypsibius dujardini.</title>
        <authorList>
            <person name="Yoshida Y."/>
            <person name="Koutsovoulos G."/>
            <person name="Laetsch D."/>
            <person name="Stevens L."/>
            <person name="Kumar S."/>
            <person name="Horikawa D."/>
            <person name="Ishino K."/>
            <person name="Komine S."/>
            <person name="Tomita M."/>
            <person name="Blaxter M."/>
            <person name="Arakawa K."/>
        </authorList>
    </citation>
    <scope>NUCLEOTIDE SEQUENCE [LARGE SCALE GENOMIC DNA]</scope>
    <source>
        <strain evidence="3">Z151</strain>
    </source>
</reference>
<comment type="caution">
    <text evidence="2">The sequence shown here is derived from an EMBL/GenBank/DDBJ whole genome shotgun (WGS) entry which is preliminary data.</text>
</comment>